<gene>
    <name evidence="4" type="ORF">Clacol_010379</name>
</gene>
<keyword evidence="1" id="KW-0175">Coiled coil</keyword>
<feature type="region of interest" description="Disordered" evidence="2">
    <location>
        <begin position="506"/>
        <end position="526"/>
    </location>
</feature>
<feature type="region of interest" description="Disordered" evidence="2">
    <location>
        <begin position="882"/>
        <end position="965"/>
    </location>
</feature>
<feature type="region of interest" description="Disordered" evidence="2">
    <location>
        <begin position="675"/>
        <end position="699"/>
    </location>
</feature>
<evidence type="ECO:0000256" key="1">
    <source>
        <dbReference type="SAM" id="Coils"/>
    </source>
</evidence>
<feature type="coiled-coil region" evidence="1">
    <location>
        <begin position="844"/>
        <end position="871"/>
    </location>
</feature>
<comment type="caution">
    <text evidence="4">The sequence shown here is derived from an EMBL/GenBank/DDBJ whole genome shotgun (WGS) entry which is preliminary data.</text>
</comment>
<keyword evidence="5" id="KW-1185">Reference proteome</keyword>
<organism evidence="4 5">
    <name type="scientific">Clathrus columnatus</name>
    <dbReference type="NCBI Taxonomy" id="1419009"/>
    <lineage>
        <taxon>Eukaryota</taxon>
        <taxon>Fungi</taxon>
        <taxon>Dikarya</taxon>
        <taxon>Basidiomycota</taxon>
        <taxon>Agaricomycotina</taxon>
        <taxon>Agaricomycetes</taxon>
        <taxon>Phallomycetidae</taxon>
        <taxon>Phallales</taxon>
        <taxon>Clathraceae</taxon>
        <taxon>Clathrus</taxon>
    </lineage>
</organism>
<dbReference type="PROSITE" id="PS51184">
    <property type="entry name" value="JMJC"/>
    <property type="match status" value="1"/>
</dbReference>
<accession>A0AAV5ATN5</accession>
<dbReference type="SUPFAM" id="SSF51197">
    <property type="entry name" value="Clavaminate synthase-like"/>
    <property type="match status" value="1"/>
</dbReference>
<reference evidence="4" key="1">
    <citation type="submission" date="2021-10" db="EMBL/GenBank/DDBJ databases">
        <title>De novo Genome Assembly of Clathrus columnatus (Basidiomycota, Fungi) Using Illumina and Nanopore Sequence Data.</title>
        <authorList>
            <person name="Ogiso-Tanaka E."/>
            <person name="Itagaki H."/>
            <person name="Hosoya T."/>
            <person name="Hosaka K."/>
        </authorList>
    </citation>
    <scope>NUCLEOTIDE SEQUENCE</scope>
    <source>
        <strain evidence="4">MO-923</strain>
    </source>
</reference>
<feature type="domain" description="JmjC" evidence="3">
    <location>
        <begin position="129"/>
        <end position="301"/>
    </location>
</feature>
<dbReference type="AlphaFoldDB" id="A0AAV5ATN5"/>
<evidence type="ECO:0000313" key="5">
    <source>
        <dbReference type="Proteomes" id="UP001050691"/>
    </source>
</evidence>
<dbReference type="Proteomes" id="UP001050691">
    <property type="component" value="Unassembled WGS sequence"/>
</dbReference>
<feature type="compositionally biased region" description="Low complexity" evidence="2">
    <location>
        <begin position="545"/>
        <end position="557"/>
    </location>
</feature>
<dbReference type="EMBL" id="BPWL01000012">
    <property type="protein sequence ID" value="GJJ16100.1"/>
    <property type="molecule type" value="Genomic_DNA"/>
</dbReference>
<feature type="region of interest" description="Disordered" evidence="2">
    <location>
        <begin position="539"/>
        <end position="563"/>
    </location>
</feature>
<feature type="compositionally biased region" description="Basic and acidic residues" evidence="2">
    <location>
        <begin position="938"/>
        <end position="956"/>
    </location>
</feature>
<dbReference type="SMART" id="SM00558">
    <property type="entry name" value="JmjC"/>
    <property type="match status" value="1"/>
</dbReference>
<feature type="compositionally biased region" description="Polar residues" evidence="2">
    <location>
        <begin position="1050"/>
        <end position="1064"/>
    </location>
</feature>
<feature type="region of interest" description="Disordered" evidence="2">
    <location>
        <begin position="997"/>
        <end position="1084"/>
    </location>
</feature>
<dbReference type="InterPro" id="IPR003347">
    <property type="entry name" value="JmjC_dom"/>
</dbReference>
<feature type="compositionally biased region" description="Low complexity" evidence="2">
    <location>
        <begin position="909"/>
        <end position="922"/>
    </location>
</feature>
<dbReference type="Gene3D" id="2.60.120.650">
    <property type="entry name" value="Cupin"/>
    <property type="match status" value="1"/>
</dbReference>
<evidence type="ECO:0000259" key="3">
    <source>
        <dbReference type="PROSITE" id="PS51184"/>
    </source>
</evidence>
<proteinExistence type="predicted"/>
<name>A0AAV5ATN5_9AGAM</name>
<feature type="compositionally biased region" description="Polar residues" evidence="2">
    <location>
        <begin position="1007"/>
        <end position="1017"/>
    </location>
</feature>
<evidence type="ECO:0000256" key="2">
    <source>
        <dbReference type="SAM" id="MobiDB-lite"/>
    </source>
</evidence>
<dbReference type="Pfam" id="PF02373">
    <property type="entry name" value="JmjC"/>
    <property type="match status" value="1"/>
</dbReference>
<sequence length="1211" mass="137625">MPFPFFADDDSPASWSVDVLVESSTNFQHVPRISATDPYESVLAKIREHECSGVPLIVEDWDKRPDWDFKTFSIEGFLEKPEQLVSARNFYTSADEELRLDELIGHYQKILNENRLEENHLYGKDLPCPKSWEQWMRTVLPEHCHPLGSNDMLSHLSIKEQPETLMCYIGIGQTFTPAHKDPCGSFGHNIMCYTSENGSAFWFMSETGELDEDKPSEYFRQKLKTDLDLESHKLSIQEFRKAPFTVYCAKQRLGDLVLVPPRSCHQVVNAGGITAYTDRLNQSTYDDDNLAVTTLNILNYFDEILVEEWSPDHQSLPIAKNDDPDAMFMWSCDFCGADIFQSLFVCTRCSKPKAEPKYIVCPGCYVEGRSCRCGSENMKPYQIQQFSELIRIRNEAADALQQRLMESISLNWTPNIKGSSHLPTFRAACIYYNRVIQPELGYEEWHRRHLPRPSDASLLTSLKLYHGKHSRRLALAAQASPQCRPIKRSSPGFYDVYTLVEEHNDATAKPTSDQQRMLEDDSASSLPLHSFSDRLSEEMVEDGVSINNSPSPSSSSNDSDDDFIPSSFKRLSVSFRRQDTNILDKRAILRPYMNNKPYVELPPINGHLNHAEYMSEHVAYTILNRRPGSGTFLGPNSLDARPFKQNTVIPLPSPSSISSKLNKLNSLKRTYSALRSKDAANLSPRVGPPKRDAKPRAVTATTLRKRSLPTLSYPYRIGPPKPQKRSRKIIVSNQTPSVNEPLPSSNVQHTPNDLAVSPAAHTQSIAPLACVSPGKDRMADVIEAEYQKILQILYQGDPSFQREQIKAYKTAEHLRRDSDKLYAQLTAIKLQTTFAKDAPSVSEHKRLQVECQQLKERLSIMENENKDKQDIIEFQSRINQVQTETRSEASNGHFPAVSQRQPERPPDVSPYDSYSSISNPDYGYPPSEPQTFSNSWNHENRDAEKDFAPPSHRLEPSDDLGSRNISAFRGMSSQTMEQPYQSSEGTRWHHNLTTQASDGVADLPSGQDRQVTKSQDNPDMWRRRHDDHHEDFSVHHSTSGRGRSYRDGQNYRNGHYTHTPNHNASRGRFQPPYSPSYNRRFDGRNQNPAQRIVIHGMTEVTTLITGNHAVETLIGTNHRGDCKVNVSHYSIGDILGIVQAILRKALGVRIRDASKFVNRVQSLSGCKFIYLQSSAILNKHTSDRKYTGTQYKFSKFDTRTVLRRLVEEAVI</sequence>
<evidence type="ECO:0000313" key="4">
    <source>
        <dbReference type="EMBL" id="GJJ16100.1"/>
    </source>
</evidence>
<protein>
    <recommendedName>
        <fullName evidence="3">JmjC domain-containing protein</fullName>
    </recommendedName>
</protein>